<sequence>MLILNKNVRALCSVNADSPAYCRPGFETQDFMLSSHDMQKLLQVEQYRFINSAPRIVATTFRYAKGARYDNLSTLEHGRSAEELLGKNVRTRWLPTGGGQKSPGAVSFSAVHLSGSHSLKRSFF</sequence>
<evidence type="ECO:0000313" key="2">
    <source>
        <dbReference type="Proteomes" id="UP000310719"/>
    </source>
</evidence>
<dbReference type="Proteomes" id="UP000310719">
    <property type="component" value="Chromosome"/>
</dbReference>
<accession>A0A4U9HR29</accession>
<proteinExistence type="predicted"/>
<name>A0A4U9HR29_9ENTR</name>
<evidence type="ECO:0000313" key="1">
    <source>
        <dbReference type="EMBL" id="VTP64919.1"/>
    </source>
</evidence>
<reference evidence="1 2" key="1">
    <citation type="submission" date="2019-05" db="EMBL/GenBank/DDBJ databases">
        <authorList>
            <consortium name="Pathogen Informatics"/>
        </authorList>
    </citation>
    <scope>NUCLEOTIDE SEQUENCE [LARGE SCALE GENOMIC DNA]</scope>
    <source>
        <strain evidence="1 2">NCTC13032</strain>
    </source>
</reference>
<gene>
    <name evidence="1" type="ORF">NCTC13032_01725</name>
</gene>
<dbReference type="EMBL" id="LR590464">
    <property type="protein sequence ID" value="VTP64919.1"/>
    <property type="molecule type" value="Genomic_DNA"/>
</dbReference>
<protein>
    <submittedName>
        <fullName evidence="1">CRISPR-associated helicase Cas3, subtype I-F/YPEST</fullName>
    </submittedName>
</protein>
<organism evidence="1 2">
    <name type="scientific">Leclercia adecarboxylata</name>
    <dbReference type="NCBI Taxonomy" id="83655"/>
    <lineage>
        <taxon>Bacteria</taxon>
        <taxon>Pseudomonadati</taxon>
        <taxon>Pseudomonadota</taxon>
        <taxon>Gammaproteobacteria</taxon>
        <taxon>Enterobacterales</taxon>
        <taxon>Enterobacteriaceae</taxon>
        <taxon>Leclercia</taxon>
    </lineage>
</organism>
<dbReference type="AlphaFoldDB" id="A0A4U9HR29"/>